<comment type="caution">
    <text evidence="2">The sequence shown here is derived from an EMBL/GenBank/DDBJ whole genome shotgun (WGS) entry which is preliminary data.</text>
</comment>
<dbReference type="Proteomes" id="UP000242146">
    <property type="component" value="Unassembled WGS sequence"/>
</dbReference>
<evidence type="ECO:0000313" key="2">
    <source>
        <dbReference type="EMBL" id="ORX60373.1"/>
    </source>
</evidence>
<evidence type="ECO:0000313" key="3">
    <source>
        <dbReference type="Proteomes" id="UP000242146"/>
    </source>
</evidence>
<keyword evidence="3" id="KW-1185">Reference proteome</keyword>
<organism evidence="2 3">
    <name type="scientific">Hesseltinella vesiculosa</name>
    <dbReference type="NCBI Taxonomy" id="101127"/>
    <lineage>
        <taxon>Eukaryota</taxon>
        <taxon>Fungi</taxon>
        <taxon>Fungi incertae sedis</taxon>
        <taxon>Mucoromycota</taxon>
        <taxon>Mucoromycotina</taxon>
        <taxon>Mucoromycetes</taxon>
        <taxon>Mucorales</taxon>
        <taxon>Cunninghamellaceae</taxon>
        <taxon>Hesseltinella</taxon>
    </lineage>
</organism>
<reference evidence="2 3" key="1">
    <citation type="submission" date="2016-07" db="EMBL/GenBank/DDBJ databases">
        <title>Pervasive Adenine N6-methylation of Active Genes in Fungi.</title>
        <authorList>
            <consortium name="DOE Joint Genome Institute"/>
            <person name="Mondo S.J."/>
            <person name="Dannebaum R.O."/>
            <person name="Kuo R.C."/>
            <person name="Labutti K."/>
            <person name="Haridas S."/>
            <person name="Kuo A."/>
            <person name="Salamov A."/>
            <person name="Ahrendt S.R."/>
            <person name="Lipzen A."/>
            <person name="Sullivan W."/>
            <person name="Andreopoulos W.B."/>
            <person name="Clum A."/>
            <person name="Lindquist E."/>
            <person name="Daum C."/>
            <person name="Ramamoorthy G.K."/>
            <person name="Gryganskyi A."/>
            <person name="Culley D."/>
            <person name="Magnuson J.K."/>
            <person name="James T.Y."/>
            <person name="O'Malley M.A."/>
            <person name="Stajich J.E."/>
            <person name="Spatafora J.W."/>
            <person name="Visel A."/>
            <person name="Grigoriev I.V."/>
        </authorList>
    </citation>
    <scope>NUCLEOTIDE SEQUENCE [LARGE SCALE GENOMIC DNA]</scope>
    <source>
        <strain evidence="2 3">NRRL 3301</strain>
    </source>
</reference>
<sequence>MSCTFSPQTLGVVLNKVQEAQNQMTAGTFAPPTIFIKPASRVFTLLPIPLYKPRYTKFNKDGMATLLHHYGLHHLLPARQRQASNQPPPAQGHSEAVAAAQPTSDPSPAEQTNAQSAAERPSLPEPDNVFAFIDLGKFKK</sequence>
<gene>
    <name evidence="2" type="ORF">DM01DRAFT_1159083</name>
</gene>
<dbReference type="AlphaFoldDB" id="A0A1X2GSD2"/>
<evidence type="ECO:0000256" key="1">
    <source>
        <dbReference type="SAM" id="MobiDB-lite"/>
    </source>
</evidence>
<dbReference type="STRING" id="101127.A0A1X2GSD2"/>
<feature type="compositionally biased region" description="Polar residues" evidence="1">
    <location>
        <begin position="101"/>
        <end position="116"/>
    </location>
</feature>
<accession>A0A1X2GSD2</accession>
<protein>
    <submittedName>
        <fullName evidence="2">Uncharacterized protein</fullName>
    </submittedName>
</protein>
<proteinExistence type="predicted"/>
<dbReference type="EMBL" id="MCGT01000004">
    <property type="protein sequence ID" value="ORX60373.1"/>
    <property type="molecule type" value="Genomic_DNA"/>
</dbReference>
<feature type="region of interest" description="Disordered" evidence="1">
    <location>
        <begin position="77"/>
        <end position="127"/>
    </location>
</feature>
<name>A0A1X2GSD2_9FUNG</name>